<name>A0A9J6CFJ2_POLVA</name>
<proteinExistence type="inferred from homology"/>
<keyword evidence="5" id="KW-0027">Amidation</keyword>
<evidence type="ECO:0000256" key="7">
    <source>
        <dbReference type="SAM" id="MobiDB-lite"/>
    </source>
</evidence>
<keyword evidence="4" id="KW-0677">Repeat</keyword>
<feature type="chain" id="PRO_5039917376" evidence="8">
    <location>
        <begin position="22"/>
        <end position="363"/>
    </location>
</feature>
<comment type="caution">
    <text evidence="9">The sequence shown here is derived from an EMBL/GenBank/DDBJ whole genome shotgun (WGS) entry which is preliminary data.</text>
</comment>
<feature type="region of interest" description="Disordered" evidence="7">
    <location>
        <begin position="22"/>
        <end position="56"/>
    </location>
</feature>
<dbReference type="InterPro" id="IPR002544">
    <property type="entry name" value="FMRFamid-related_peptide-like"/>
</dbReference>
<dbReference type="PANTHER" id="PTHR20986">
    <property type="entry name" value="FMRFAMIDE-RELATED PEPTIDES"/>
    <property type="match status" value="1"/>
</dbReference>
<evidence type="ECO:0000256" key="8">
    <source>
        <dbReference type="SAM" id="SignalP"/>
    </source>
</evidence>
<accession>A0A9J6CFJ2</accession>
<evidence type="ECO:0000256" key="4">
    <source>
        <dbReference type="ARBA" id="ARBA00022737"/>
    </source>
</evidence>
<keyword evidence="8" id="KW-0732">Signal</keyword>
<evidence type="ECO:0000256" key="1">
    <source>
        <dbReference type="ARBA" id="ARBA00004613"/>
    </source>
</evidence>
<dbReference type="GO" id="GO:0007218">
    <property type="term" value="P:neuropeptide signaling pathway"/>
    <property type="evidence" value="ECO:0007669"/>
    <property type="project" value="UniProtKB-KW"/>
</dbReference>
<comment type="subcellular location">
    <subcellularLocation>
        <location evidence="1">Secreted</location>
    </subcellularLocation>
</comment>
<dbReference type="InterPro" id="IPR051041">
    <property type="entry name" value="FMRFamide-related_np"/>
</dbReference>
<dbReference type="AlphaFoldDB" id="A0A9J6CFJ2"/>
<keyword evidence="3" id="KW-0964">Secreted</keyword>
<reference evidence="9" key="1">
    <citation type="submission" date="2021-03" db="EMBL/GenBank/DDBJ databases">
        <title>Chromosome level genome of the anhydrobiotic midge Polypedilum vanderplanki.</title>
        <authorList>
            <person name="Yoshida Y."/>
            <person name="Kikawada T."/>
            <person name="Gusev O."/>
        </authorList>
    </citation>
    <scope>NUCLEOTIDE SEQUENCE</scope>
    <source>
        <strain evidence="9">NIAS01</strain>
        <tissue evidence="9">Whole body or cell culture</tissue>
    </source>
</reference>
<keyword evidence="10" id="KW-1185">Reference proteome</keyword>
<dbReference type="Pfam" id="PF01581">
    <property type="entry name" value="FARP"/>
    <property type="match status" value="6"/>
</dbReference>
<evidence type="ECO:0000256" key="3">
    <source>
        <dbReference type="ARBA" id="ARBA00022525"/>
    </source>
</evidence>
<evidence type="ECO:0000313" key="10">
    <source>
        <dbReference type="Proteomes" id="UP001107558"/>
    </source>
</evidence>
<evidence type="ECO:0000256" key="2">
    <source>
        <dbReference type="ARBA" id="ARBA00006356"/>
    </source>
</evidence>
<protein>
    <submittedName>
        <fullName evidence="9">Uncharacterized protein</fullName>
    </submittedName>
</protein>
<dbReference type="OrthoDB" id="5813613at2759"/>
<evidence type="ECO:0000256" key="5">
    <source>
        <dbReference type="ARBA" id="ARBA00022815"/>
    </source>
</evidence>
<gene>
    <name evidence="9" type="ORF">PVAND_010073</name>
</gene>
<dbReference type="EMBL" id="JADBJN010000001">
    <property type="protein sequence ID" value="KAG5680576.1"/>
    <property type="molecule type" value="Genomic_DNA"/>
</dbReference>
<sequence length="363" mass="42452">MMKLILFLMIVLFKCSRLSSTAPTETSRNRNNSEDFSLNDLSNAHESSSPNVLYTENDDYGKSGVVYEFRRSIKNDNKEIEARRRSAVDKGFMRFGRSKNMLRFGRSEPDATQYDNEANYIERDDNEINEPYSMRMRKANGMLRFGRNNLKGESFQNYLANRDESRDDDSDYNNDASEVFDLVDLPVRRNFNNNYDEHGKKILRLGRSSSESYSDESVDDFEKKKEKRLTDKNLLRFGRTDKNMMRFGRGNMMRFGRAGENFMKTDNNDYLRDARAGNVMRFGRAERNPMRFGKRNGGPQVSSSSRIYCEDGKCLIQQKENRLIDENDKKILSNEIYNKDQLNSLFGEELKQQQGYGEYVLKK</sequence>
<dbReference type="Proteomes" id="UP001107558">
    <property type="component" value="Chromosome 1"/>
</dbReference>
<keyword evidence="6" id="KW-0527">Neuropeptide</keyword>
<organism evidence="9 10">
    <name type="scientific">Polypedilum vanderplanki</name>
    <name type="common">Sleeping chironomid midge</name>
    <dbReference type="NCBI Taxonomy" id="319348"/>
    <lineage>
        <taxon>Eukaryota</taxon>
        <taxon>Metazoa</taxon>
        <taxon>Ecdysozoa</taxon>
        <taxon>Arthropoda</taxon>
        <taxon>Hexapoda</taxon>
        <taxon>Insecta</taxon>
        <taxon>Pterygota</taxon>
        <taxon>Neoptera</taxon>
        <taxon>Endopterygota</taxon>
        <taxon>Diptera</taxon>
        <taxon>Nematocera</taxon>
        <taxon>Chironomoidea</taxon>
        <taxon>Chironomidae</taxon>
        <taxon>Chironominae</taxon>
        <taxon>Polypedilum</taxon>
        <taxon>Polypedilum</taxon>
    </lineage>
</organism>
<feature type="compositionally biased region" description="Polar residues" evidence="7">
    <location>
        <begin position="34"/>
        <end position="54"/>
    </location>
</feature>
<dbReference type="GO" id="GO:0005576">
    <property type="term" value="C:extracellular region"/>
    <property type="evidence" value="ECO:0007669"/>
    <property type="project" value="UniProtKB-SubCell"/>
</dbReference>
<comment type="similarity">
    <text evidence="2">Belongs to the FARP (FMRFamide related peptide) family.</text>
</comment>
<dbReference type="PANTHER" id="PTHR20986:SF22">
    <property type="entry name" value="FMRFAMIDE-RELATED PEPTIDES"/>
    <property type="match status" value="1"/>
</dbReference>
<feature type="signal peptide" evidence="8">
    <location>
        <begin position="1"/>
        <end position="21"/>
    </location>
</feature>
<evidence type="ECO:0000313" key="9">
    <source>
        <dbReference type="EMBL" id="KAG5680576.1"/>
    </source>
</evidence>
<evidence type="ECO:0000256" key="6">
    <source>
        <dbReference type="ARBA" id="ARBA00023320"/>
    </source>
</evidence>